<accession>A0A1G7CDI1</accession>
<evidence type="ECO:0000313" key="1">
    <source>
        <dbReference type="EMBL" id="SDE37398.1"/>
    </source>
</evidence>
<keyword evidence="2" id="KW-1185">Reference proteome</keyword>
<evidence type="ECO:0000313" key="2">
    <source>
        <dbReference type="Proteomes" id="UP000198994"/>
    </source>
</evidence>
<protein>
    <submittedName>
        <fullName evidence="1">Glycosyltransferase involved in cell wall bisynthesis</fullName>
    </submittedName>
</protein>
<proteinExistence type="predicted"/>
<dbReference type="RefSeq" id="WP_089956100.1">
    <property type="nucleotide sequence ID" value="NZ_FNAV01000003.1"/>
</dbReference>
<sequence length="390" mass="43240">MSEPRLNIAYLCDFSPLDPYMYSGGNRHMYEALCRHAGEVTILPQGWGAAERLRRAVARLPDSMSLRLRWRTQFALAPVVARALRAELSRSRYDALFCAYALHSLSGLAPPYPMVTAFSSDATQTIYRTSEIGQAHPSRFPGGRRLDAWVEARERRVLRGTDLLFWPSRWLRDAAEARYGLRVGQSLVVPWGAGLSVPPADVRPPPIDRDRPLELLLVGRDWRAKGGPIAFETMRLLRARGLDARLTVIGCEPPDAHRDDCVTVHPQLDKTVPADVKTFDRCFSRAHFLVQPSYESYGFAFCEASAHGLPSLCLDVGGVPVRDGANGHALPPGSGPRDFAQLIESYVDSPGIYGSLARAARAEFEEALNWDAWGQTVARHLRAGVAALRR</sequence>
<dbReference type="Proteomes" id="UP000198994">
    <property type="component" value="Unassembled WGS sequence"/>
</dbReference>
<organism evidence="1 2">
    <name type="scientific">Salipiger thiooxidans</name>
    <dbReference type="NCBI Taxonomy" id="282683"/>
    <lineage>
        <taxon>Bacteria</taxon>
        <taxon>Pseudomonadati</taxon>
        <taxon>Pseudomonadota</taxon>
        <taxon>Alphaproteobacteria</taxon>
        <taxon>Rhodobacterales</taxon>
        <taxon>Roseobacteraceae</taxon>
        <taxon>Salipiger</taxon>
    </lineage>
</organism>
<dbReference type="SUPFAM" id="SSF53756">
    <property type="entry name" value="UDP-Glycosyltransferase/glycogen phosphorylase"/>
    <property type="match status" value="1"/>
</dbReference>
<dbReference type="OrthoDB" id="9790710at2"/>
<dbReference type="InterPro" id="IPR050194">
    <property type="entry name" value="Glycosyltransferase_grp1"/>
</dbReference>
<dbReference type="CDD" id="cd03801">
    <property type="entry name" value="GT4_PimA-like"/>
    <property type="match status" value="1"/>
</dbReference>
<dbReference type="PANTHER" id="PTHR45947:SF13">
    <property type="entry name" value="TRANSFERASE"/>
    <property type="match status" value="1"/>
</dbReference>
<gene>
    <name evidence="1" type="ORF">SAMN04488105_10383</name>
</gene>
<dbReference type="Pfam" id="PF13692">
    <property type="entry name" value="Glyco_trans_1_4"/>
    <property type="match status" value="1"/>
</dbReference>
<name>A0A1G7CDI1_9RHOB</name>
<dbReference type="GO" id="GO:0016757">
    <property type="term" value="F:glycosyltransferase activity"/>
    <property type="evidence" value="ECO:0007669"/>
    <property type="project" value="TreeGrafter"/>
</dbReference>
<dbReference type="EMBL" id="FNAV01000003">
    <property type="protein sequence ID" value="SDE37398.1"/>
    <property type="molecule type" value="Genomic_DNA"/>
</dbReference>
<dbReference type="PANTHER" id="PTHR45947">
    <property type="entry name" value="SULFOQUINOVOSYL TRANSFERASE SQD2"/>
    <property type="match status" value="1"/>
</dbReference>
<dbReference type="AlphaFoldDB" id="A0A1G7CDI1"/>
<keyword evidence="1" id="KW-0808">Transferase</keyword>
<dbReference type="STRING" id="282683.SAMN04488105_10383"/>
<reference evidence="2" key="1">
    <citation type="submission" date="2016-10" db="EMBL/GenBank/DDBJ databases">
        <authorList>
            <person name="Varghese N."/>
            <person name="Submissions S."/>
        </authorList>
    </citation>
    <scope>NUCLEOTIDE SEQUENCE [LARGE SCALE GENOMIC DNA]</scope>
    <source>
        <strain evidence="2">DSM 10146</strain>
    </source>
</reference>
<dbReference type="Gene3D" id="3.40.50.2000">
    <property type="entry name" value="Glycogen Phosphorylase B"/>
    <property type="match status" value="2"/>
</dbReference>